<feature type="domain" description="Response regulatory" evidence="7">
    <location>
        <begin position="2"/>
        <end position="121"/>
    </location>
</feature>
<dbReference type="Proteomes" id="UP000054823">
    <property type="component" value="Unassembled WGS sequence"/>
</dbReference>
<evidence type="ECO:0000313" key="8">
    <source>
        <dbReference type="EMBL" id="CUH53174.1"/>
    </source>
</evidence>
<name>A0A0P1FGP5_9RHOB</name>
<dbReference type="CDD" id="cd17574">
    <property type="entry name" value="REC_OmpR"/>
    <property type="match status" value="1"/>
</dbReference>
<dbReference type="OrthoDB" id="7326651at2"/>
<evidence type="ECO:0000256" key="5">
    <source>
        <dbReference type="ARBA" id="ARBA00023163"/>
    </source>
</evidence>
<dbReference type="PANTHER" id="PTHR48111">
    <property type="entry name" value="REGULATOR OF RPOS"/>
    <property type="match status" value="1"/>
</dbReference>
<dbReference type="SUPFAM" id="SSF52172">
    <property type="entry name" value="CheY-like"/>
    <property type="match status" value="1"/>
</dbReference>
<keyword evidence="9" id="KW-1185">Reference proteome</keyword>
<sequence>MKILAVDDDESIRELLTEAVSAKTTHQIVTVPSGPEAIRAIAKAKIPFDCFLLDIQMPVMDGITLARKIRKTRGHANTPILMLTAMSQKKYIDAAFAAGATDYVTKPFDFLELFSRISVASRLVSEHQRLAVKASEMASLKRDLLHSTSHSLEEPIEITGVTQVLGYVAFENHLINLTRGDLMRNAAFAVKINTIETAYKTLPAIGFRQLLTDISSEMMSVIAENSVVATYRGDGLFLCVIPRAAAFSQSRIEVELNKRLTYVPSTQMDGLQSSVNVGERFSMLSLTRCGAIGALQKAALSAEARANDHTKGIVNLRKSVRLHPGTGFQTEMERRAYEHLLQDALRDETHQRPAIAAFS</sequence>
<accession>A0A0P1FGP5</accession>
<dbReference type="STRING" id="321267.SHM7688_02626"/>
<evidence type="ECO:0000256" key="3">
    <source>
        <dbReference type="ARBA" id="ARBA00023015"/>
    </source>
</evidence>
<evidence type="ECO:0000256" key="1">
    <source>
        <dbReference type="ARBA" id="ARBA00022553"/>
    </source>
</evidence>
<dbReference type="AlphaFoldDB" id="A0A0P1FGP5"/>
<dbReference type="GO" id="GO:0032993">
    <property type="term" value="C:protein-DNA complex"/>
    <property type="evidence" value="ECO:0007669"/>
    <property type="project" value="TreeGrafter"/>
</dbReference>
<dbReference type="PROSITE" id="PS50110">
    <property type="entry name" value="RESPONSE_REGULATORY"/>
    <property type="match status" value="1"/>
</dbReference>
<evidence type="ECO:0000256" key="4">
    <source>
        <dbReference type="ARBA" id="ARBA00023125"/>
    </source>
</evidence>
<dbReference type="GO" id="GO:0006355">
    <property type="term" value="P:regulation of DNA-templated transcription"/>
    <property type="evidence" value="ECO:0007669"/>
    <property type="project" value="TreeGrafter"/>
</dbReference>
<dbReference type="GO" id="GO:0000976">
    <property type="term" value="F:transcription cis-regulatory region binding"/>
    <property type="evidence" value="ECO:0007669"/>
    <property type="project" value="TreeGrafter"/>
</dbReference>
<organism evidence="8 9">
    <name type="scientific">Shimia marina</name>
    <dbReference type="NCBI Taxonomy" id="321267"/>
    <lineage>
        <taxon>Bacteria</taxon>
        <taxon>Pseudomonadati</taxon>
        <taxon>Pseudomonadota</taxon>
        <taxon>Alphaproteobacteria</taxon>
        <taxon>Rhodobacterales</taxon>
        <taxon>Roseobacteraceae</taxon>
    </lineage>
</organism>
<keyword evidence="1 6" id="KW-0597">Phosphoprotein</keyword>
<dbReference type="Gene3D" id="3.40.50.2300">
    <property type="match status" value="1"/>
</dbReference>
<keyword evidence="2" id="KW-0902">Two-component regulatory system</keyword>
<dbReference type="GO" id="GO:0000156">
    <property type="term" value="F:phosphorelay response regulator activity"/>
    <property type="evidence" value="ECO:0007669"/>
    <property type="project" value="TreeGrafter"/>
</dbReference>
<evidence type="ECO:0000256" key="6">
    <source>
        <dbReference type="PROSITE-ProRule" id="PRU00169"/>
    </source>
</evidence>
<gene>
    <name evidence="8" type="primary">tcrA</name>
    <name evidence="8" type="ORF">SHM7688_02626</name>
</gene>
<dbReference type="InterPro" id="IPR011006">
    <property type="entry name" value="CheY-like_superfamily"/>
</dbReference>
<dbReference type="EMBL" id="CYPW01000027">
    <property type="protein sequence ID" value="CUH53174.1"/>
    <property type="molecule type" value="Genomic_DNA"/>
</dbReference>
<evidence type="ECO:0000256" key="2">
    <source>
        <dbReference type="ARBA" id="ARBA00023012"/>
    </source>
</evidence>
<dbReference type="RefSeq" id="WP_058240359.1">
    <property type="nucleotide sequence ID" value="NZ_CYPW01000027.1"/>
</dbReference>
<dbReference type="InterPro" id="IPR039420">
    <property type="entry name" value="WalR-like"/>
</dbReference>
<keyword evidence="3" id="KW-0805">Transcription regulation</keyword>
<protein>
    <submittedName>
        <fullName evidence="8">Transcriptional regulatory protein TcrA</fullName>
    </submittedName>
</protein>
<reference evidence="8 9" key="1">
    <citation type="submission" date="2015-09" db="EMBL/GenBank/DDBJ databases">
        <authorList>
            <consortium name="Swine Surveillance"/>
        </authorList>
    </citation>
    <scope>NUCLEOTIDE SEQUENCE [LARGE SCALE GENOMIC DNA]</scope>
    <source>
        <strain evidence="8 9">CECT 7688</strain>
    </source>
</reference>
<keyword evidence="5" id="KW-0804">Transcription</keyword>
<dbReference type="Pfam" id="PF00072">
    <property type="entry name" value="Response_reg"/>
    <property type="match status" value="1"/>
</dbReference>
<keyword evidence="4" id="KW-0238">DNA-binding</keyword>
<dbReference type="GO" id="GO:0005829">
    <property type="term" value="C:cytosol"/>
    <property type="evidence" value="ECO:0007669"/>
    <property type="project" value="TreeGrafter"/>
</dbReference>
<dbReference type="SMART" id="SM00448">
    <property type="entry name" value="REC"/>
    <property type="match status" value="1"/>
</dbReference>
<proteinExistence type="predicted"/>
<feature type="modified residue" description="4-aspartylphosphate" evidence="6">
    <location>
        <position position="54"/>
    </location>
</feature>
<evidence type="ECO:0000259" key="7">
    <source>
        <dbReference type="PROSITE" id="PS50110"/>
    </source>
</evidence>
<evidence type="ECO:0000313" key="9">
    <source>
        <dbReference type="Proteomes" id="UP000054823"/>
    </source>
</evidence>
<dbReference type="InterPro" id="IPR001789">
    <property type="entry name" value="Sig_transdc_resp-reg_receiver"/>
</dbReference>
<dbReference type="PANTHER" id="PTHR48111:SF1">
    <property type="entry name" value="TWO-COMPONENT RESPONSE REGULATOR ORR33"/>
    <property type="match status" value="1"/>
</dbReference>